<gene>
    <name evidence="2" type="ORF">CK203_049543</name>
</gene>
<comment type="caution">
    <text evidence="2">The sequence shown here is derived from an EMBL/GenBank/DDBJ whole genome shotgun (WGS) entry which is preliminary data.</text>
</comment>
<sequence length="317" mass="36301">MDVGFSMTDQPLEEEAQRYDLISHPKGKRVMGIPLLLSSNSNRAPEGESFDRPGGIEEESWGDKSTWLTVYEGNVENENGSWKLGEANKNRDKVRGEEGILVPLDLKIPKRRKRKYGGIKRREKIHSKELLEKSKFERELKRLECSVNYEGGNKQKGNQNSGDVGGYCEKSRHGEIYRLESLKCGGAAGGILICWDKRVLDIMDWEEGQFTLSCRFKIIENGAYWVFTGVYGPFTNVEREGMWEEFGAIRGLWDDPWCLGGDFNITLFQQERSSQRRISSAMRRFAETVDDLELVDLPLQGEEFTWNGGLIIRRGRD</sequence>
<name>A0A438HBB1_VITVI</name>
<proteinExistence type="predicted"/>
<evidence type="ECO:0008006" key="4">
    <source>
        <dbReference type="Google" id="ProtNLM"/>
    </source>
</evidence>
<evidence type="ECO:0000313" key="2">
    <source>
        <dbReference type="EMBL" id="RVW81744.1"/>
    </source>
</evidence>
<accession>A0A438HBB1</accession>
<dbReference type="EMBL" id="QGNW01000249">
    <property type="protein sequence ID" value="RVW81744.1"/>
    <property type="molecule type" value="Genomic_DNA"/>
</dbReference>
<organism evidence="2 3">
    <name type="scientific">Vitis vinifera</name>
    <name type="common">Grape</name>
    <dbReference type="NCBI Taxonomy" id="29760"/>
    <lineage>
        <taxon>Eukaryota</taxon>
        <taxon>Viridiplantae</taxon>
        <taxon>Streptophyta</taxon>
        <taxon>Embryophyta</taxon>
        <taxon>Tracheophyta</taxon>
        <taxon>Spermatophyta</taxon>
        <taxon>Magnoliopsida</taxon>
        <taxon>eudicotyledons</taxon>
        <taxon>Gunneridae</taxon>
        <taxon>Pentapetalae</taxon>
        <taxon>rosids</taxon>
        <taxon>Vitales</taxon>
        <taxon>Vitaceae</taxon>
        <taxon>Viteae</taxon>
        <taxon>Vitis</taxon>
    </lineage>
</organism>
<evidence type="ECO:0000313" key="3">
    <source>
        <dbReference type="Proteomes" id="UP000288805"/>
    </source>
</evidence>
<dbReference type="Proteomes" id="UP000288805">
    <property type="component" value="Unassembled WGS sequence"/>
</dbReference>
<dbReference type="AlphaFoldDB" id="A0A438HBB1"/>
<feature type="region of interest" description="Disordered" evidence="1">
    <location>
        <begin position="40"/>
        <end position="60"/>
    </location>
</feature>
<reference evidence="2 3" key="1">
    <citation type="journal article" date="2018" name="PLoS Genet.">
        <title>Population sequencing reveals clonal diversity and ancestral inbreeding in the grapevine cultivar Chardonnay.</title>
        <authorList>
            <person name="Roach M.J."/>
            <person name="Johnson D.L."/>
            <person name="Bohlmann J."/>
            <person name="van Vuuren H.J."/>
            <person name="Jones S.J."/>
            <person name="Pretorius I.S."/>
            <person name="Schmidt S.A."/>
            <person name="Borneman A.R."/>
        </authorList>
    </citation>
    <scope>NUCLEOTIDE SEQUENCE [LARGE SCALE GENOMIC DNA]</scope>
    <source>
        <strain evidence="3">cv. Chardonnay</strain>
        <tissue evidence="2">Leaf</tissue>
    </source>
</reference>
<feature type="compositionally biased region" description="Basic and acidic residues" evidence="1">
    <location>
        <begin position="45"/>
        <end position="55"/>
    </location>
</feature>
<protein>
    <recommendedName>
        <fullName evidence="4">Endonuclease/exonuclease/phosphatase domain-containing protein</fullName>
    </recommendedName>
</protein>
<dbReference type="Gene3D" id="3.60.10.10">
    <property type="entry name" value="Endonuclease/exonuclease/phosphatase"/>
    <property type="match status" value="1"/>
</dbReference>
<dbReference type="SUPFAM" id="SSF56219">
    <property type="entry name" value="DNase I-like"/>
    <property type="match status" value="1"/>
</dbReference>
<evidence type="ECO:0000256" key="1">
    <source>
        <dbReference type="SAM" id="MobiDB-lite"/>
    </source>
</evidence>
<dbReference type="InterPro" id="IPR036691">
    <property type="entry name" value="Endo/exonu/phosph_ase_sf"/>
</dbReference>